<proteinExistence type="predicted"/>
<dbReference type="GO" id="GO:0030695">
    <property type="term" value="F:GTPase regulator activity"/>
    <property type="evidence" value="ECO:0007669"/>
    <property type="project" value="UniProtKB-ARBA"/>
</dbReference>
<reference evidence="8" key="1">
    <citation type="submission" date="2014-02" db="EMBL/GenBank/DDBJ databases">
        <authorList>
            <person name="Genoscope - CEA"/>
        </authorList>
    </citation>
    <scope>NUCLEOTIDE SEQUENCE</scope>
    <source>
        <strain evidence="8">LS3</strain>
    </source>
</reference>
<dbReference type="CDD" id="cd08368">
    <property type="entry name" value="LIM"/>
    <property type="match status" value="1"/>
</dbReference>
<dbReference type="InterPro" id="IPR001781">
    <property type="entry name" value="Znf_LIM"/>
</dbReference>
<keyword evidence="1 5" id="KW-0479">Metal-binding</keyword>
<reference evidence="8" key="2">
    <citation type="submission" date="2014-06" db="EMBL/GenBank/DDBJ databases">
        <title>The complete genome of Blastobotrys (Arxula) adeninivorans LS3 - a yeast of biotechnological interest.</title>
        <authorList>
            <person name="Kunze G."/>
            <person name="Gaillardin C."/>
            <person name="Czernicka M."/>
            <person name="Durrens P."/>
            <person name="Martin T."/>
            <person name="Boer E."/>
            <person name="Gabaldon T."/>
            <person name="Cruz J."/>
            <person name="Talla E."/>
            <person name="Marck C."/>
            <person name="Goffeau A."/>
            <person name="Barbe V."/>
            <person name="Baret P."/>
            <person name="Baronian K."/>
            <person name="Beier S."/>
            <person name="Bleykasten C."/>
            <person name="Bode R."/>
            <person name="Casaregola S."/>
            <person name="Despons L."/>
            <person name="Fairhead C."/>
            <person name="Giersberg M."/>
            <person name="Gierski P."/>
            <person name="Hahnel U."/>
            <person name="Hartmann A."/>
            <person name="Jankowska D."/>
            <person name="Jubin C."/>
            <person name="Jung P."/>
            <person name="Lafontaine I."/>
            <person name="Leh-Louis V."/>
            <person name="Lemaire M."/>
            <person name="Marcet-Houben M."/>
            <person name="Mascher M."/>
            <person name="Morel G."/>
            <person name="Richard G.-F."/>
            <person name="Riechen J."/>
            <person name="Sacerdot C."/>
            <person name="Sarkar A."/>
            <person name="Savel G."/>
            <person name="Schacherer J."/>
            <person name="Sherman D."/>
            <person name="Straub M.-L."/>
            <person name="Stein N."/>
            <person name="Thierry A."/>
            <person name="Trautwein-Schult A."/>
            <person name="Westhof E."/>
            <person name="Worch S."/>
            <person name="Dujon B."/>
            <person name="Souciet J.-L."/>
            <person name="Wincker P."/>
            <person name="Scholz U."/>
            <person name="Neuveglise N."/>
        </authorList>
    </citation>
    <scope>NUCLEOTIDE SEQUENCE</scope>
    <source>
        <strain evidence="8">LS3</strain>
    </source>
</reference>
<protein>
    <submittedName>
        <fullName evidence="8">ARAD1C30712p</fullName>
    </submittedName>
</protein>
<evidence type="ECO:0000256" key="6">
    <source>
        <dbReference type="SAM" id="MobiDB-lite"/>
    </source>
</evidence>
<keyword evidence="4 5" id="KW-0440">LIM domain</keyword>
<dbReference type="GO" id="GO:0003712">
    <property type="term" value="F:transcription coregulator activity"/>
    <property type="evidence" value="ECO:0007669"/>
    <property type="project" value="TreeGrafter"/>
</dbReference>
<dbReference type="PANTHER" id="PTHR24205">
    <property type="entry name" value="FOUR AND A HALF LIM DOMAINS PROTEIN"/>
    <property type="match status" value="1"/>
</dbReference>
<feature type="domain" description="LIM zinc-binding" evidence="7">
    <location>
        <begin position="329"/>
        <end position="400"/>
    </location>
</feature>
<evidence type="ECO:0000256" key="3">
    <source>
        <dbReference type="ARBA" id="ARBA00022833"/>
    </source>
</evidence>
<feature type="domain" description="LIM zinc-binding" evidence="7">
    <location>
        <begin position="218"/>
        <end position="281"/>
    </location>
</feature>
<evidence type="ECO:0000256" key="2">
    <source>
        <dbReference type="ARBA" id="ARBA00022737"/>
    </source>
</evidence>
<dbReference type="GO" id="GO:0046872">
    <property type="term" value="F:metal ion binding"/>
    <property type="evidence" value="ECO:0007669"/>
    <property type="project" value="UniProtKB-KW"/>
</dbReference>
<dbReference type="GO" id="GO:0005634">
    <property type="term" value="C:nucleus"/>
    <property type="evidence" value="ECO:0007669"/>
    <property type="project" value="TreeGrafter"/>
</dbReference>
<feature type="compositionally biased region" description="Polar residues" evidence="6">
    <location>
        <begin position="187"/>
        <end position="197"/>
    </location>
</feature>
<dbReference type="PANTHER" id="PTHR24205:SF16">
    <property type="entry name" value="GH01042P-RELATED"/>
    <property type="match status" value="1"/>
</dbReference>
<dbReference type="SUPFAM" id="SSF57716">
    <property type="entry name" value="Glucocorticoid receptor-like (DNA-binding domain)"/>
    <property type="match status" value="1"/>
</dbReference>
<name>A0A060T8P9_BLAAD</name>
<dbReference type="EMBL" id="HG937693">
    <property type="protein sequence ID" value="CDP35237.1"/>
    <property type="molecule type" value="Genomic_DNA"/>
</dbReference>
<dbReference type="AlphaFoldDB" id="A0A060T8P9"/>
<evidence type="ECO:0000256" key="1">
    <source>
        <dbReference type="ARBA" id="ARBA00022723"/>
    </source>
</evidence>
<accession>A0A060T8P9</accession>
<keyword evidence="3 5" id="KW-0862">Zinc</keyword>
<evidence type="ECO:0000259" key="7">
    <source>
        <dbReference type="PROSITE" id="PS50023"/>
    </source>
</evidence>
<sequence length="404" mass="45233">MLKRPARPMGSRPMGSRPAPFGDSVLQRGPDEAPRGGPRIAPTTRVEATGKEPQEPLESQEPRNYTPDGPGLPVISIDSANEDSELESVPESAPQIQLTVSEDDSFSQTRELPIVQVSSNEGYSHNENEPSPNMQKSGSAAPVAPSHSHSPQKTNLDMSVQSRPARTGRLPQTPYNSIGPDHDMSVHSMTRSENFNGSRRLPQPGDAPRPPPKRVPKTVCAGCENSVSFTQRIVRTDYGNFHANCFACFHCRQPLEHSQFYFSNVTQRIYCHLDYHYLFSPKCGYCETPVEDKGIFAVGKHWHKGHFFCADCSTAFNETDAYYVDGDHALCASCQGKRSRLKCWKCQQSLSEVIEALGRYWCSSCFCCDDCTTQLDYTEFILRENGDLVCHNCEIRRIKRNCWD</sequence>
<dbReference type="Pfam" id="PF00412">
    <property type="entry name" value="LIM"/>
    <property type="match status" value="3"/>
</dbReference>
<keyword evidence="2" id="KW-0677">Repeat</keyword>
<gene>
    <name evidence="8" type="ORF">GNLVRS02_ARAD1C30712g</name>
</gene>
<dbReference type="PROSITE" id="PS50023">
    <property type="entry name" value="LIM_DOMAIN_2"/>
    <property type="match status" value="2"/>
</dbReference>
<feature type="region of interest" description="Disordered" evidence="6">
    <location>
        <begin position="1"/>
        <end position="215"/>
    </location>
</feature>
<feature type="compositionally biased region" description="Polar residues" evidence="6">
    <location>
        <begin position="94"/>
        <end position="136"/>
    </location>
</feature>
<evidence type="ECO:0000313" key="8">
    <source>
        <dbReference type="EMBL" id="CDP35237.1"/>
    </source>
</evidence>
<feature type="compositionally biased region" description="Polar residues" evidence="6">
    <location>
        <begin position="152"/>
        <end position="164"/>
    </location>
</feature>
<dbReference type="PROSITE" id="PS00478">
    <property type="entry name" value="LIM_DOMAIN_1"/>
    <property type="match status" value="2"/>
</dbReference>
<dbReference type="Gene3D" id="2.10.110.10">
    <property type="entry name" value="Cysteine Rich Protein"/>
    <property type="match status" value="3"/>
</dbReference>
<dbReference type="SMART" id="SM00132">
    <property type="entry name" value="LIM"/>
    <property type="match status" value="3"/>
</dbReference>
<organism evidence="8">
    <name type="scientific">Blastobotrys adeninivorans</name>
    <name type="common">Yeast</name>
    <name type="synonym">Arxula adeninivorans</name>
    <dbReference type="NCBI Taxonomy" id="409370"/>
    <lineage>
        <taxon>Eukaryota</taxon>
        <taxon>Fungi</taxon>
        <taxon>Dikarya</taxon>
        <taxon>Ascomycota</taxon>
        <taxon>Saccharomycotina</taxon>
        <taxon>Dipodascomycetes</taxon>
        <taxon>Dipodascales</taxon>
        <taxon>Trichomonascaceae</taxon>
        <taxon>Blastobotrys</taxon>
    </lineage>
</organism>
<evidence type="ECO:0000256" key="4">
    <source>
        <dbReference type="ARBA" id="ARBA00023038"/>
    </source>
</evidence>
<evidence type="ECO:0000256" key="5">
    <source>
        <dbReference type="PROSITE-ProRule" id="PRU00125"/>
    </source>
</evidence>
<feature type="compositionally biased region" description="Low complexity" evidence="6">
    <location>
        <begin position="137"/>
        <end position="151"/>
    </location>
</feature>